<accession>A0ABN9SYJ8</accession>
<evidence type="ECO:0000313" key="2">
    <source>
        <dbReference type="EMBL" id="CAK0837675.1"/>
    </source>
</evidence>
<dbReference type="InterPro" id="IPR015947">
    <property type="entry name" value="PUA-like_sf"/>
</dbReference>
<keyword evidence="3" id="KW-1185">Reference proteome</keyword>
<feature type="region of interest" description="Disordered" evidence="1">
    <location>
        <begin position="183"/>
        <end position="225"/>
    </location>
</feature>
<proteinExistence type="predicted"/>
<sequence>ARRRGRGGRRARLGARSLARVAAGVWRRQGEVARDIVPRNSDLLLLGHTKRMHLFEQRWVDMVETARSQFNGIVGLVYFGRDGNVVRVTTIAEIVACDNLGAVGRMVVVRGVSRGSLLGLSKEVPMSDSFGYAVVEELAELCADDVAPPAGGAVGGAADGGGGAAAAAAASLTALMKELDLSEPRNASSEVKAKAEVSKGDDQTGESSDAEEPRQRAPQLWTHERVSPAEEFAALSGEDSWAQRRAAVEDCLSGVPICGAAAALDGAESATIAAAEAAVIDLYTALAAASLNLRLQLFADDGAGVGERLGLPAAAKLLPHRHELRANLLEFNAQPEPVAHVPVVQPTPNARHWPRQSKMLLAKFGSPSSFRRLRKRLARHSRSAFDGAEVARGEVDPGMQALQASDPGKWKDEKREEMRAAAEAERQRQLQAVAGPMDVESPGFADMLTAELQACAGARLQLAGLPKSFRTAQETLSESEVSRAGAVSMRPDGATLASCNIASWSKIAQDFASEVRARGDAPPLRESQGRAPPAAKRELAAAGWAAELCAQTLAVDWVSRVVNFSGSPPLAGLPLWRIDTGSKFSDIEIVEKLDQSASEICSPFKTGRSTLRPALAAVWSASYEERLTPGDAMSDVREAALERCAVAASVDVHRNTSRYGMRPLRGLRGKMSKVVTGAYVDDIFQSTHGEDNALPARRLHAAVRFGHEVEKLGLLISDKSALAWPSKAMGARLVSNLQAPQQWALTPAGPSRPAFSPPLRCLGADLDLWRPAQIAADPRVYPGPRVMLRAVVDLSPTRAAVEHRAARKPPLDAAALRRLRAAARVQRQVLVRLREAVSACEAALDARGVPAERGGSGCSATAAALDHAVAAPQMEALETRIRHLEERHQAEVLQLRGKIDDALNFGRQQQARAQSLEEYIRGRAGGSAALAAGPGSAGSAAAAAVPAPPVWAAEPAQDPIDEGWRVGARIAVRRVVEARFGLPAAAKRKAVSSNPLKVQQLARNANFEPPPTSAPAAGGSAKGLLGRTASPRLRVLSRGVWVMRRGLAATGCSAALGRPEGHHWAAVAAQEPRETE</sequence>
<feature type="non-terminal residue" evidence="2">
    <location>
        <position position="1"/>
    </location>
</feature>
<comment type="caution">
    <text evidence="2">The sequence shown here is derived from an EMBL/GenBank/DDBJ whole genome shotgun (WGS) entry which is preliminary data.</text>
</comment>
<protein>
    <submittedName>
        <fullName evidence="2">Uncharacterized protein</fullName>
    </submittedName>
</protein>
<dbReference type="SUPFAM" id="SSF88697">
    <property type="entry name" value="PUA domain-like"/>
    <property type="match status" value="1"/>
</dbReference>
<dbReference type="EMBL" id="CAUYUJ010014170">
    <property type="protein sequence ID" value="CAK0837675.1"/>
    <property type="molecule type" value="Genomic_DNA"/>
</dbReference>
<name>A0ABN9SYJ8_9DINO</name>
<organism evidence="2 3">
    <name type="scientific">Prorocentrum cordatum</name>
    <dbReference type="NCBI Taxonomy" id="2364126"/>
    <lineage>
        <taxon>Eukaryota</taxon>
        <taxon>Sar</taxon>
        <taxon>Alveolata</taxon>
        <taxon>Dinophyceae</taxon>
        <taxon>Prorocentrales</taxon>
        <taxon>Prorocentraceae</taxon>
        <taxon>Prorocentrum</taxon>
    </lineage>
</organism>
<feature type="compositionally biased region" description="Basic and acidic residues" evidence="1">
    <location>
        <begin position="191"/>
        <end position="202"/>
    </location>
</feature>
<gene>
    <name evidence="2" type="ORF">PCOR1329_LOCUS33797</name>
</gene>
<dbReference type="Proteomes" id="UP001189429">
    <property type="component" value="Unassembled WGS sequence"/>
</dbReference>
<evidence type="ECO:0000313" key="3">
    <source>
        <dbReference type="Proteomes" id="UP001189429"/>
    </source>
</evidence>
<evidence type="ECO:0000256" key="1">
    <source>
        <dbReference type="SAM" id="MobiDB-lite"/>
    </source>
</evidence>
<reference evidence="2" key="1">
    <citation type="submission" date="2023-10" db="EMBL/GenBank/DDBJ databases">
        <authorList>
            <person name="Chen Y."/>
            <person name="Shah S."/>
            <person name="Dougan E. K."/>
            <person name="Thang M."/>
            <person name="Chan C."/>
        </authorList>
    </citation>
    <scope>NUCLEOTIDE SEQUENCE [LARGE SCALE GENOMIC DNA]</scope>
</reference>